<organism evidence="7 8">
    <name type="scientific">Sphaerisporangium flaviroseum</name>
    <dbReference type="NCBI Taxonomy" id="509199"/>
    <lineage>
        <taxon>Bacteria</taxon>
        <taxon>Bacillati</taxon>
        <taxon>Actinomycetota</taxon>
        <taxon>Actinomycetes</taxon>
        <taxon>Streptosporangiales</taxon>
        <taxon>Streptosporangiaceae</taxon>
        <taxon>Sphaerisporangium</taxon>
    </lineage>
</organism>
<dbReference type="InterPro" id="IPR020476">
    <property type="entry name" value="Nudix_hydrolase"/>
</dbReference>
<comment type="caution">
    <text evidence="7">The sequence shown here is derived from an EMBL/GenBank/DDBJ whole genome shotgun (WGS) entry which is preliminary data.</text>
</comment>
<evidence type="ECO:0000256" key="5">
    <source>
        <dbReference type="RuleBase" id="RU003476"/>
    </source>
</evidence>
<dbReference type="Proteomes" id="UP001500888">
    <property type="component" value="Unassembled WGS sequence"/>
</dbReference>
<evidence type="ECO:0000256" key="1">
    <source>
        <dbReference type="ARBA" id="ARBA00001946"/>
    </source>
</evidence>
<dbReference type="CDD" id="cd18876">
    <property type="entry name" value="NUDIX_Hydrolase"/>
    <property type="match status" value="1"/>
</dbReference>
<dbReference type="SUPFAM" id="SSF55811">
    <property type="entry name" value="Nudix"/>
    <property type="match status" value="1"/>
</dbReference>
<dbReference type="RefSeq" id="WP_344934239.1">
    <property type="nucleotide sequence ID" value="NZ_BAAAZR010000001.1"/>
</dbReference>
<comment type="cofactor">
    <cofactor evidence="1">
        <name>Mg(2+)</name>
        <dbReference type="ChEBI" id="CHEBI:18420"/>
    </cofactor>
</comment>
<dbReference type="InterPro" id="IPR000086">
    <property type="entry name" value="NUDIX_hydrolase_dom"/>
</dbReference>
<dbReference type="PANTHER" id="PTHR43046">
    <property type="entry name" value="GDP-MANNOSE MANNOSYL HYDROLASE"/>
    <property type="match status" value="1"/>
</dbReference>
<evidence type="ECO:0000256" key="4">
    <source>
        <dbReference type="ARBA" id="ARBA00022842"/>
    </source>
</evidence>
<evidence type="ECO:0000256" key="2">
    <source>
        <dbReference type="ARBA" id="ARBA00005582"/>
    </source>
</evidence>
<dbReference type="Pfam" id="PF00293">
    <property type="entry name" value="NUDIX"/>
    <property type="match status" value="1"/>
</dbReference>
<keyword evidence="8" id="KW-1185">Reference proteome</keyword>
<sequence>MPLMPPDDFYAQLNKALLGAAAFITDPSDRVLLVKPNYRDHWLWPGGHVDEGETPDQACARELIEELGLRLPVGRLLGVHWVPPFGDRPLPLVDFLFDCGVVPGRDGIILQEDELDECGFFEPDEAKALMPSYLLWRLRTALEARNRGTTYYLTGGTPGFEGGRAGQGT</sequence>
<dbReference type="PANTHER" id="PTHR43046:SF12">
    <property type="entry name" value="GDP-MANNOSE MANNOSYL HYDROLASE"/>
    <property type="match status" value="1"/>
</dbReference>
<dbReference type="InterPro" id="IPR015797">
    <property type="entry name" value="NUDIX_hydrolase-like_dom_sf"/>
</dbReference>
<evidence type="ECO:0000313" key="7">
    <source>
        <dbReference type="EMBL" id="GAA3791308.1"/>
    </source>
</evidence>
<dbReference type="PROSITE" id="PS00893">
    <property type="entry name" value="NUDIX_BOX"/>
    <property type="match status" value="1"/>
</dbReference>
<proteinExistence type="inferred from homology"/>
<reference evidence="8" key="1">
    <citation type="journal article" date="2019" name="Int. J. Syst. Evol. Microbiol.">
        <title>The Global Catalogue of Microorganisms (GCM) 10K type strain sequencing project: providing services to taxonomists for standard genome sequencing and annotation.</title>
        <authorList>
            <consortium name="The Broad Institute Genomics Platform"/>
            <consortium name="The Broad Institute Genome Sequencing Center for Infectious Disease"/>
            <person name="Wu L."/>
            <person name="Ma J."/>
        </authorList>
    </citation>
    <scope>NUCLEOTIDE SEQUENCE [LARGE SCALE GENOMIC DNA]</scope>
    <source>
        <strain evidence="8">JCM 16908</strain>
    </source>
</reference>
<dbReference type="EMBL" id="BAAAZR010000001">
    <property type="protein sequence ID" value="GAA3791308.1"/>
    <property type="molecule type" value="Genomic_DNA"/>
</dbReference>
<feature type="domain" description="Nudix hydrolase" evidence="6">
    <location>
        <begin position="15"/>
        <end position="143"/>
    </location>
</feature>
<evidence type="ECO:0000256" key="3">
    <source>
        <dbReference type="ARBA" id="ARBA00022801"/>
    </source>
</evidence>
<evidence type="ECO:0000313" key="8">
    <source>
        <dbReference type="Proteomes" id="UP001500888"/>
    </source>
</evidence>
<keyword evidence="4" id="KW-0460">Magnesium</keyword>
<dbReference type="PROSITE" id="PS51462">
    <property type="entry name" value="NUDIX"/>
    <property type="match status" value="1"/>
</dbReference>
<dbReference type="PRINTS" id="PR00502">
    <property type="entry name" value="NUDIXFAMILY"/>
</dbReference>
<protein>
    <submittedName>
        <fullName evidence="7">NUDIX hydrolase</fullName>
    </submittedName>
</protein>
<keyword evidence="3 5" id="KW-0378">Hydrolase</keyword>
<dbReference type="Gene3D" id="3.90.79.10">
    <property type="entry name" value="Nucleoside Triphosphate Pyrophosphohydrolase"/>
    <property type="match status" value="1"/>
</dbReference>
<dbReference type="GO" id="GO:0016787">
    <property type="term" value="F:hydrolase activity"/>
    <property type="evidence" value="ECO:0007669"/>
    <property type="project" value="UniProtKB-KW"/>
</dbReference>
<evidence type="ECO:0000259" key="6">
    <source>
        <dbReference type="PROSITE" id="PS51462"/>
    </source>
</evidence>
<accession>A0ABP7HFN7</accession>
<comment type="similarity">
    <text evidence="2 5">Belongs to the Nudix hydrolase family.</text>
</comment>
<name>A0ABP7HFN7_9ACTN</name>
<gene>
    <name evidence="7" type="ORF">GCM10022226_07850</name>
</gene>
<dbReference type="InterPro" id="IPR020084">
    <property type="entry name" value="NUDIX_hydrolase_CS"/>
</dbReference>